<feature type="domain" description="PB1" evidence="1">
    <location>
        <begin position="8"/>
        <end position="59"/>
    </location>
</feature>
<name>A0A835QA17_VANPL</name>
<evidence type="ECO:0000259" key="1">
    <source>
        <dbReference type="Pfam" id="PF00564"/>
    </source>
</evidence>
<organism evidence="2 3">
    <name type="scientific">Vanilla planifolia</name>
    <name type="common">Vanilla</name>
    <dbReference type="NCBI Taxonomy" id="51239"/>
    <lineage>
        <taxon>Eukaryota</taxon>
        <taxon>Viridiplantae</taxon>
        <taxon>Streptophyta</taxon>
        <taxon>Embryophyta</taxon>
        <taxon>Tracheophyta</taxon>
        <taxon>Spermatophyta</taxon>
        <taxon>Magnoliopsida</taxon>
        <taxon>Liliopsida</taxon>
        <taxon>Asparagales</taxon>
        <taxon>Orchidaceae</taxon>
        <taxon>Vanilloideae</taxon>
        <taxon>Vanilleae</taxon>
        <taxon>Vanilla</taxon>
    </lineage>
</organism>
<dbReference type="PANTHER" id="PTHR31066">
    <property type="entry name" value="OS05G0427100 PROTEIN-RELATED"/>
    <property type="match status" value="1"/>
</dbReference>
<dbReference type="PANTHER" id="PTHR31066:SF97">
    <property type="entry name" value="OS03G0401100 PROTEIN"/>
    <property type="match status" value="1"/>
</dbReference>
<dbReference type="InterPro" id="IPR000270">
    <property type="entry name" value="PB1_dom"/>
</dbReference>
<accession>A0A835QA17</accession>
<sequence>MADVYCSPVAIRYQLPDEDLDALITVSSAEDLENMMDEYDKLAEASVDGSAKLRVFLFSPSELASAIEENSSAGPGLVDLYENEQKYIEAVNGYVVSDVGRSNWKESTVSFSVSHNLDAGINETKNVGIFPAVSSSLASAYFDPSSLHLVGCPISMPLQETLVFPVSSTAVSHTTGATQTLKQFQVGTYASHVYAEPHQIQCIPRCSLAMATAPQISSMATAPQHAYLPPLNLQPGSIPLQVGSVNQVQGKMESCSDEDQFDGRTVQPFSDHSCKGLNQPLSQLPPLHHSHLQTPNTEQYRVHQVPPLPKVLVKI</sequence>
<comment type="caution">
    <text evidence="2">The sequence shown here is derived from an EMBL/GenBank/DDBJ whole genome shotgun (WGS) entry which is preliminary data.</text>
</comment>
<proteinExistence type="predicted"/>
<dbReference type="SUPFAM" id="SSF54277">
    <property type="entry name" value="CAD &amp; PB1 domains"/>
    <property type="match status" value="1"/>
</dbReference>
<dbReference type="EMBL" id="JADCNM010000010">
    <property type="protein sequence ID" value="KAG0465497.1"/>
    <property type="molecule type" value="Genomic_DNA"/>
</dbReference>
<protein>
    <recommendedName>
        <fullName evidence="1">PB1 domain-containing protein</fullName>
    </recommendedName>
</protein>
<dbReference type="OrthoDB" id="10555368at2759"/>
<dbReference type="Pfam" id="PF00564">
    <property type="entry name" value="PB1"/>
    <property type="match status" value="1"/>
</dbReference>
<reference evidence="2 3" key="1">
    <citation type="journal article" date="2020" name="Nat. Food">
        <title>A phased Vanilla planifolia genome enables genetic improvement of flavour and production.</title>
        <authorList>
            <person name="Hasing T."/>
            <person name="Tang H."/>
            <person name="Brym M."/>
            <person name="Khazi F."/>
            <person name="Huang T."/>
            <person name="Chambers A.H."/>
        </authorList>
    </citation>
    <scope>NUCLEOTIDE SEQUENCE [LARGE SCALE GENOMIC DNA]</scope>
    <source>
        <tissue evidence="2">Leaf</tissue>
    </source>
</reference>
<evidence type="ECO:0000313" key="2">
    <source>
        <dbReference type="EMBL" id="KAG0465497.1"/>
    </source>
</evidence>
<dbReference type="AlphaFoldDB" id="A0A835QA17"/>
<dbReference type="InterPro" id="IPR053198">
    <property type="entry name" value="Gynoecium_Dev_Regulator"/>
</dbReference>
<gene>
    <name evidence="2" type="ORF">HPP92_019661</name>
</gene>
<evidence type="ECO:0000313" key="3">
    <source>
        <dbReference type="Proteomes" id="UP000639772"/>
    </source>
</evidence>
<dbReference type="Proteomes" id="UP000639772">
    <property type="component" value="Chromosome 10"/>
</dbReference>